<feature type="compositionally biased region" description="Low complexity" evidence="9">
    <location>
        <begin position="17"/>
        <end position="31"/>
    </location>
</feature>
<evidence type="ECO:0000256" key="1">
    <source>
        <dbReference type="ARBA" id="ARBA00022448"/>
    </source>
</evidence>
<dbReference type="SUPFAM" id="SSF52540">
    <property type="entry name" value="P-loop containing nucleoside triphosphate hydrolases"/>
    <property type="match status" value="1"/>
</dbReference>
<dbReference type="Pfam" id="PF00005">
    <property type="entry name" value="ABC_tran"/>
    <property type="match status" value="1"/>
</dbReference>
<dbReference type="InterPro" id="IPR013611">
    <property type="entry name" value="Transp-assoc_OB_typ2"/>
</dbReference>
<proteinExistence type="inferred from homology"/>
<dbReference type="FunFam" id="3.40.50.300:FF:000133">
    <property type="entry name" value="Spermidine/putrescine import ATP-binding protein PotA"/>
    <property type="match status" value="1"/>
</dbReference>
<dbReference type="GO" id="GO:0005524">
    <property type="term" value="F:ATP binding"/>
    <property type="evidence" value="ECO:0007669"/>
    <property type="project" value="UniProtKB-KW"/>
</dbReference>
<dbReference type="GO" id="GO:0043190">
    <property type="term" value="C:ATP-binding cassette (ABC) transporter complex"/>
    <property type="evidence" value="ECO:0007669"/>
    <property type="project" value="InterPro"/>
</dbReference>
<dbReference type="GO" id="GO:0015847">
    <property type="term" value="P:putrescine transport"/>
    <property type="evidence" value="ECO:0007669"/>
    <property type="project" value="UniProtKB-ARBA"/>
</dbReference>
<dbReference type="GO" id="GO:0016887">
    <property type="term" value="F:ATP hydrolysis activity"/>
    <property type="evidence" value="ECO:0007669"/>
    <property type="project" value="InterPro"/>
</dbReference>
<keyword evidence="5 8" id="KW-0067">ATP-binding</keyword>
<keyword evidence="7 8" id="KW-0472">Membrane</keyword>
<dbReference type="Gene3D" id="2.40.50.100">
    <property type="match status" value="1"/>
</dbReference>
<dbReference type="PANTHER" id="PTHR42781:SF5">
    <property type="entry name" value="PUTRESCINE TRANSPORT ATP-BINDING PROTEIN POTG"/>
    <property type="match status" value="1"/>
</dbReference>
<comment type="caution">
    <text evidence="11">The sequence shown here is derived from an EMBL/GenBank/DDBJ whole genome shotgun (WGS) entry which is preliminary data.</text>
</comment>
<dbReference type="InterPro" id="IPR003439">
    <property type="entry name" value="ABC_transporter-like_ATP-bd"/>
</dbReference>
<evidence type="ECO:0000256" key="8">
    <source>
        <dbReference type="RuleBase" id="RU364083"/>
    </source>
</evidence>
<dbReference type="GO" id="GO:0015417">
    <property type="term" value="F:ABC-type polyamine transporter activity"/>
    <property type="evidence" value="ECO:0007669"/>
    <property type="project" value="UniProtKB-EC"/>
</dbReference>
<evidence type="ECO:0000256" key="3">
    <source>
        <dbReference type="ARBA" id="ARBA00022519"/>
    </source>
</evidence>
<evidence type="ECO:0000313" key="11">
    <source>
        <dbReference type="EMBL" id="GEK48358.1"/>
    </source>
</evidence>
<dbReference type="AlphaFoldDB" id="A0A510XA92"/>
<feature type="domain" description="ABC transporter" evidence="10">
    <location>
        <begin position="40"/>
        <end position="270"/>
    </location>
</feature>
<keyword evidence="4 8" id="KW-0547">Nucleotide-binding</keyword>
<dbReference type="Proteomes" id="UP000321275">
    <property type="component" value="Unassembled WGS sequence"/>
</dbReference>
<protein>
    <recommendedName>
        <fullName evidence="8">Spermidine/putrescine import ATP-binding protein PotA</fullName>
        <ecNumber evidence="8">7.6.2.11</ecNumber>
    </recommendedName>
</protein>
<dbReference type="PANTHER" id="PTHR42781">
    <property type="entry name" value="SPERMIDINE/PUTRESCINE IMPORT ATP-BINDING PROTEIN POTA"/>
    <property type="match status" value="1"/>
</dbReference>
<evidence type="ECO:0000256" key="4">
    <source>
        <dbReference type="ARBA" id="ARBA00022741"/>
    </source>
</evidence>
<dbReference type="InterPro" id="IPR027417">
    <property type="entry name" value="P-loop_NTPase"/>
</dbReference>
<keyword evidence="3" id="KW-0997">Cell inner membrane</keyword>
<evidence type="ECO:0000256" key="5">
    <source>
        <dbReference type="ARBA" id="ARBA00022840"/>
    </source>
</evidence>
<dbReference type="NCBIfam" id="TIGR01187">
    <property type="entry name" value="potA"/>
    <property type="match status" value="1"/>
</dbReference>
<dbReference type="PROSITE" id="PS50893">
    <property type="entry name" value="ABC_TRANSPORTER_2"/>
    <property type="match status" value="1"/>
</dbReference>
<dbReference type="InterPro" id="IPR008995">
    <property type="entry name" value="Mo/tungstate-bd_C_term_dom"/>
</dbReference>
<dbReference type="Pfam" id="PF08402">
    <property type="entry name" value="TOBE_2"/>
    <property type="match status" value="1"/>
</dbReference>
<dbReference type="SMART" id="SM00382">
    <property type="entry name" value="AAA"/>
    <property type="match status" value="1"/>
</dbReference>
<comment type="subunit">
    <text evidence="8">The complex is composed of two ATP-binding proteins (PotA), two transmembrane proteins (PotB and PotC) and a solute-binding protein (PotD).</text>
</comment>
<dbReference type="EC" id="7.6.2.11" evidence="8"/>
<evidence type="ECO:0000256" key="7">
    <source>
        <dbReference type="ARBA" id="ARBA00023136"/>
    </source>
</evidence>
<dbReference type="InterPro" id="IPR003593">
    <property type="entry name" value="AAA+_ATPase"/>
</dbReference>
<evidence type="ECO:0000256" key="9">
    <source>
        <dbReference type="SAM" id="MobiDB-lite"/>
    </source>
</evidence>
<accession>A0A510XA92</accession>
<evidence type="ECO:0000313" key="12">
    <source>
        <dbReference type="Proteomes" id="UP000321275"/>
    </source>
</evidence>
<dbReference type="SUPFAM" id="SSF50331">
    <property type="entry name" value="MOP-like"/>
    <property type="match status" value="1"/>
</dbReference>
<comment type="function">
    <text evidence="8">Part of the ABC transporter complex PotABCD involved in spermidine/putrescine import. Responsible for energy coupling to the transport system.</text>
</comment>
<evidence type="ECO:0000259" key="10">
    <source>
        <dbReference type="PROSITE" id="PS50893"/>
    </source>
</evidence>
<dbReference type="InterPro" id="IPR005893">
    <property type="entry name" value="PotA-like"/>
</dbReference>
<sequence length="397" mass="44151">MTQPMTLTAARGDAHHSAPSAGDPAAPSGRGARVKKETLMEIRRVSKRFDEVLAVDDVNLTIRRGEIFALLGGSGSGKSTLLRMLAGFEKPSEGQILLEGQDISRTPPYERPINMMFQSYALFPHMTVAENIAFGLKQDKLPRAEIRERVAEMLKLVHMEGYAKRKPHQLSGGQRQRVALARSLAKRPSLLLLDEPMGALDKKLRTEMQLEVVEILERVGVTCIMVTHDQEEAMTMADRVAIMSDGWIVQVGSPMDVYESPANRMVAEFVGTVNLFAGEIVVDEADHCIIDSPELGRRIRIDHGISTPADERGVWVAVRPEKTLLSRERPAGDFNWAAGTVEDIAYLGGLSVYYVRTEQGHLVKVSLANTTRRSERPSWGDTVYIHWEERSAVVLRD</sequence>
<dbReference type="Gene3D" id="3.40.50.300">
    <property type="entry name" value="P-loop containing nucleotide triphosphate hydrolases"/>
    <property type="match status" value="1"/>
</dbReference>
<keyword evidence="2 8" id="KW-1003">Cell membrane</keyword>
<dbReference type="InterPro" id="IPR017871">
    <property type="entry name" value="ABC_transporter-like_CS"/>
</dbReference>
<dbReference type="PROSITE" id="PS00211">
    <property type="entry name" value="ABC_TRANSPORTER_1"/>
    <property type="match status" value="1"/>
</dbReference>
<comment type="similarity">
    <text evidence="8">Belongs to the ABC transporter superfamily. Spermidine/putrescine importer (TC 3.A.1.11.1) family.</text>
</comment>
<keyword evidence="12" id="KW-1185">Reference proteome</keyword>
<keyword evidence="1 8" id="KW-0813">Transport</keyword>
<dbReference type="InterPro" id="IPR050093">
    <property type="entry name" value="ABC_SmlMolc_Importer"/>
</dbReference>
<evidence type="ECO:0000256" key="2">
    <source>
        <dbReference type="ARBA" id="ARBA00022475"/>
    </source>
</evidence>
<name>A0A510XA92_9GAMM</name>
<keyword evidence="6 8" id="KW-1278">Translocase</keyword>
<gene>
    <name evidence="11" type="primary">potG</name>
    <name evidence="8" type="synonym">potA</name>
    <name evidence="11" type="ORF">HPA02_26410</name>
</gene>
<feature type="region of interest" description="Disordered" evidence="9">
    <location>
        <begin position="1"/>
        <end position="34"/>
    </location>
</feature>
<comment type="catalytic activity">
    <reaction evidence="8">
        <text>ATP + H2O + polyamine-[polyamine-binding protein]Side 1 = ADP + phosphate + polyamineSide 2 + [polyamine-binding protein]Side 1.</text>
        <dbReference type="EC" id="7.6.2.11"/>
    </reaction>
</comment>
<evidence type="ECO:0000256" key="6">
    <source>
        <dbReference type="ARBA" id="ARBA00022967"/>
    </source>
</evidence>
<organism evidence="11 12">
    <name type="scientific">Bisbaumannia pacifica</name>
    <dbReference type="NCBI Taxonomy" id="77098"/>
    <lineage>
        <taxon>Bacteria</taxon>
        <taxon>Pseudomonadati</taxon>
        <taxon>Pseudomonadota</taxon>
        <taxon>Gammaproteobacteria</taxon>
        <taxon>Oceanospirillales</taxon>
        <taxon>Halomonadaceae</taxon>
        <taxon>Bisbaumannia</taxon>
    </lineage>
</organism>
<dbReference type="EMBL" id="BJUK01000034">
    <property type="protein sequence ID" value="GEK48358.1"/>
    <property type="molecule type" value="Genomic_DNA"/>
</dbReference>
<reference evidence="11 12" key="1">
    <citation type="submission" date="2019-07" db="EMBL/GenBank/DDBJ databases">
        <title>Whole genome shotgun sequence of Halomonas pacifica NBRC 102220.</title>
        <authorList>
            <person name="Hosoyama A."/>
            <person name="Uohara A."/>
            <person name="Ohji S."/>
            <person name="Ichikawa N."/>
        </authorList>
    </citation>
    <scope>NUCLEOTIDE SEQUENCE [LARGE SCALE GENOMIC DNA]</scope>
    <source>
        <strain evidence="11 12">NBRC 102220</strain>
    </source>
</reference>